<dbReference type="EMBL" id="JACHCB010000002">
    <property type="protein sequence ID" value="MBB6108556.1"/>
    <property type="molecule type" value="Genomic_DNA"/>
</dbReference>
<dbReference type="InterPro" id="IPR036761">
    <property type="entry name" value="TTHA0802/YceI-like_sf"/>
</dbReference>
<keyword evidence="3" id="KW-1185">Reference proteome</keyword>
<accession>A0ABR6PJZ7</accession>
<proteinExistence type="predicted"/>
<evidence type="ECO:0000259" key="1">
    <source>
        <dbReference type="SMART" id="SM00867"/>
    </source>
</evidence>
<feature type="domain" description="Lipid/polyisoprenoid-binding YceI-like" evidence="1">
    <location>
        <begin position="7"/>
        <end position="174"/>
    </location>
</feature>
<dbReference type="Pfam" id="PF04264">
    <property type="entry name" value="YceI"/>
    <property type="match status" value="1"/>
</dbReference>
<dbReference type="SMART" id="SM00867">
    <property type="entry name" value="YceI"/>
    <property type="match status" value="1"/>
</dbReference>
<dbReference type="SUPFAM" id="SSF101874">
    <property type="entry name" value="YceI-like"/>
    <property type="match status" value="1"/>
</dbReference>
<dbReference type="Proteomes" id="UP000541583">
    <property type="component" value="Unassembled WGS sequence"/>
</dbReference>
<dbReference type="RefSeq" id="WP_076371060.1">
    <property type="nucleotide sequence ID" value="NZ_FTMG01000002.1"/>
</dbReference>
<dbReference type="PANTHER" id="PTHR34406">
    <property type="entry name" value="PROTEIN YCEI"/>
    <property type="match status" value="1"/>
</dbReference>
<gene>
    <name evidence="2" type="ORF">HDF23_001291</name>
</gene>
<name>A0ABR6PJZ7_9SPHI</name>
<dbReference type="PANTHER" id="PTHR34406:SF1">
    <property type="entry name" value="PROTEIN YCEI"/>
    <property type="match status" value="1"/>
</dbReference>
<dbReference type="InterPro" id="IPR007372">
    <property type="entry name" value="Lipid/polyisoprenoid-bd_YceI"/>
</dbReference>
<sequence length="176" mass="19843">MEHTKSTWSIDPDHSEIQFKVKHLAISNIAGTFKIFKGDVISPNEDFDNAEISLEIDTDSIDTNHEIRDGHLKTEEFFNTPQFPQITFSGLLQKQSGKYELTGNLTIRQNTLPIVLDVEFTGTGKGRNGDTRAGFEVNGKINRKNYGLTWSMLTETGGLMIGDEIKLHFDIQLIKQ</sequence>
<organism evidence="2 3">
    <name type="scientific">Mucilaginibacter lappiensis</name>
    <dbReference type="NCBI Taxonomy" id="354630"/>
    <lineage>
        <taxon>Bacteria</taxon>
        <taxon>Pseudomonadati</taxon>
        <taxon>Bacteroidota</taxon>
        <taxon>Sphingobacteriia</taxon>
        <taxon>Sphingobacteriales</taxon>
        <taxon>Sphingobacteriaceae</taxon>
        <taxon>Mucilaginibacter</taxon>
    </lineage>
</organism>
<protein>
    <submittedName>
        <fullName evidence="2">Polyisoprenoid-binding protein YceI</fullName>
    </submittedName>
</protein>
<comment type="caution">
    <text evidence="2">The sequence shown here is derived from an EMBL/GenBank/DDBJ whole genome shotgun (WGS) entry which is preliminary data.</text>
</comment>
<dbReference type="Gene3D" id="2.40.128.110">
    <property type="entry name" value="Lipid/polyisoprenoid-binding, YceI-like"/>
    <property type="match status" value="1"/>
</dbReference>
<reference evidence="2 3" key="1">
    <citation type="submission" date="2020-08" db="EMBL/GenBank/DDBJ databases">
        <title>Genomic Encyclopedia of Type Strains, Phase IV (KMG-V): Genome sequencing to study the core and pangenomes of soil and plant-associated prokaryotes.</title>
        <authorList>
            <person name="Whitman W."/>
        </authorList>
    </citation>
    <scope>NUCLEOTIDE SEQUENCE [LARGE SCALE GENOMIC DNA]</scope>
    <source>
        <strain evidence="2 3">ANJLi2</strain>
    </source>
</reference>
<evidence type="ECO:0000313" key="2">
    <source>
        <dbReference type="EMBL" id="MBB6108556.1"/>
    </source>
</evidence>
<evidence type="ECO:0000313" key="3">
    <source>
        <dbReference type="Proteomes" id="UP000541583"/>
    </source>
</evidence>